<comment type="caution">
    <text evidence="2">The sequence shown here is derived from an EMBL/GenBank/DDBJ whole genome shotgun (WGS) entry which is preliminary data.</text>
</comment>
<reference evidence="2 3" key="1">
    <citation type="journal article" date="2023" name="Int. J. Mol. Sci.">
        <title>De Novo Assembly and Annotation of 11 Diverse Shrub Willow (Salix) Genomes Reveals Novel Gene Organization in Sex-Linked Regions.</title>
        <authorList>
            <person name="Hyden B."/>
            <person name="Feng K."/>
            <person name="Yates T.B."/>
            <person name="Jawdy S."/>
            <person name="Cereghino C."/>
            <person name="Smart L.B."/>
            <person name="Muchero W."/>
        </authorList>
    </citation>
    <scope>NUCLEOTIDE SEQUENCE [LARGE SCALE GENOMIC DNA]</scope>
    <source>
        <tissue evidence="2">Shoot tip</tissue>
    </source>
</reference>
<name>A0AAD6PLY2_9ROSI</name>
<dbReference type="Proteomes" id="UP001162972">
    <property type="component" value="Chromosome 13"/>
</dbReference>
<sequence>MYSRCLSSIVLQVQNTQENESEKSSVFKPVDWFLVHWRIGLEALAEVIMKLQESHCWEVASLMLDCLLGVPCCFPLDNVINIICSVIKSFSCCAPKISWRLKSDKWFSMLFARGFHNLHESDGHLADLFVTLLGHPEPEQRFVVLQHLGRLVGQDMHGEAVLQSNTIIYKLLSPDLVLSVPESFLSLVVSSTWDQVVLLASSDSLLPLKIRALALLVAYMPYAEGKLGGLEKNACEVLCRLRNEGDEAKENLKEVLSTNSTKQVDPDFGSTRESILQVLANLTSVQSCFDMFSKKIDQEAMELEEAEMELEILQKEHAVQESSKDSKEDRNNPWITASVKEDSRLQEIKDRIRSLEKSKLQEDIELRRQKKVLIRRTRQKYLEEAAIREEELRRELDREKPAEAEKEIERQRLLQLECAKTRGSSDTILTWRRRGKHRQDPSHVPILSLCGDLIKHLSRISTHYCELLWTKS</sequence>
<dbReference type="PANTHER" id="PTHR35833">
    <property type="entry name" value="GALACTOSE-BINDING DOMAIN-LIKE, ARMADILLO-TYPE FOLD PROTEIN-RELATED"/>
    <property type="match status" value="1"/>
</dbReference>
<keyword evidence="1" id="KW-0175">Coiled coil</keyword>
<evidence type="ECO:0000256" key="1">
    <source>
        <dbReference type="SAM" id="Coils"/>
    </source>
</evidence>
<dbReference type="PANTHER" id="PTHR35833:SF1">
    <property type="entry name" value="GALACTOSE-BINDING DOMAIN-CONTAINING PROTEIN"/>
    <property type="match status" value="1"/>
</dbReference>
<keyword evidence="3" id="KW-1185">Reference proteome</keyword>
<evidence type="ECO:0000313" key="3">
    <source>
        <dbReference type="Proteomes" id="UP001162972"/>
    </source>
</evidence>
<dbReference type="EMBL" id="JAPFFJ010000002">
    <property type="protein sequence ID" value="KAJ6433900.1"/>
    <property type="molecule type" value="Genomic_DNA"/>
</dbReference>
<evidence type="ECO:0000313" key="2">
    <source>
        <dbReference type="EMBL" id="KAJ6433900.1"/>
    </source>
</evidence>
<proteinExistence type="predicted"/>
<dbReference type="AlphaFoldDB" id="A0AAD6PLY2"/>
<gene>
    <name evidence="2" type="ORF">OIU84_017581</name>
</gene>
<protein>
    <submittedName>
        <fullName evidence="2">Uncharacterized protein</fullName>
    </submittedName>
</protein>
<feature type="coiled-coil region" evidence="1">
    <location>
        <begin position="289"/>
        <end position="365"/>
    </location>
</feature>
<organism evidence="2 3">
    <name type="scientific">Salix udensis</name>
    <dbReference type="NCBI Taxonomy" id="889485"/>
    <lineage>
        <taxon>Eukaryota</taxon>
        <taxon>Viridiplantae</taxon>
        <taxon>Streptophyta</taxon>
        <taxon>Embryophyta</taxon>
        <taxon>Tracheophyta</taxon>
        <taxon>Spermatophyta</taxon>
        <taxon>Magnoliopsida</taxon>
        <taxon>eudicotyledons</taxon>
        <taxon>Gunneridae</taxon>
        <taxon>Pentapetalae</taxon>
        <taxon>rosids</taxon>
        <taxon>fabids</taxon>
        <taxon>Malpighiales</taxon>
        <taxon>Salicaceae</taxon>
        <taxon>Saliceae</taxon>
        <taxon>Salix</taxon>
    </lineage>
</organism>
<accession>A0AAD6PLY2</accession>